<proteinExistence type="predicted"/>
<dbReference type="Proteomes" id="UP000201670">
    <property type="component" value="Segment"/>
</dbReference>
<dbReference type="KEGG" id="vg:15956862"/>
<evidence type="ECO:0000313" key="2">
    <source>
        <dbReference type="Proteomes" id="UP000201670"/>
    </source>
</evidence>
<accession>R9S893</accession>
<name>R9S893_9CAUD</name>
<gene>
    <name evidence="1" type="ORF">PRAG_00181</name>
</gene>
<dbReference type="EMBL" id="HQ337021">
    <property type="protein sequence ID" value="AGN12118.1"/>
    <property type="molecule type" value="Genomic_DNA"/>
</dbReference>
<reference evidence="1 2" key="1">
    <citation type="submission" date="2010-10" db="EMBL/GenBank/DDBJ databases">
        <title>The Genome Sequence of Prochlorococcus phage P-SSM3.</title>
        <authorList>
            <consortium name="The Broad Institute Genome Sequencing Platform"/>
            <person name="Henn M.R."/>
            <person name="Sullivan M.S."/>
            <person name="Osburne M.S."/>
            <person name="Levin J."/>
            <person name="Malboeuf C."/>
            <person name="Casali M."/>
            <person name="Russ C."/>
            <person name="Lennon N."/>
            <person name="Chapman S.B."/>
            <person name="Erlich R."/>
            <person name="Young S.K."/>
            <person name="Yandava C."/>
            <person name="Zeng Q."/>
            <person name="Alvarado L."/>
            <person name="Anderson S."/>
            <person name="Berlin A."/>
            <person name="Chen Z."/>
            <person name="Freedman E."/>
            <person name="Gellesch M."/>
            <person name="Goldberg J."/>
            <person name="Green L."/>
            <person name="Griggs A."/>
            <person name="Gujja S."/>
            <person name="Heilman E.R."/>
            <person name="Heiman D."/>
            <person name="Hollinger A."/>
            <person name="Howarth C."/>
            <person name="Larson L."/>
            <person name="Mehta T."/>
            <person name="Pearson M."/>
            <person name="Roberts A."/>
            <person name="Ryan E."/>
            <person name="Saif S."/>
            <person name="Shea T."/>
            <person name="Shenoy N."/>
            <person name="Sisk P."/>
            <person name="Stolte C."/>
            <person name="Sykes S."/>
            <person name="White J."/>
            <person name="Yu Q."/>
            <person name="Coleman M.L."/>
            <person name="Huang K.H."/>
            <person name="Weigele P.R."/>
            <person name="DeFrancesco A.S."/>
            <person name="Kern S.E."/>
            <person name="Thompson L.R."/>
            <person name="Fu R."/>
            <person name="Hombeck B."/>
            <person name="Chisholm S.W."/>
            <person name="Haas B."/>
            <person name="Nusbaum C."/>
            <person name="Birren B."/>
        </authorList>
    </citation>
    <scope>NUCLEOTIDE SEQUENCE [LARGE SCALE GENOMIC DNA]</scope>
    <source>
        <strain evidence="1 2">P-SSM3</strain>
    </source>
</reference>
<sequence>MKKVSLNFIIDNLTELGWDYTAGRMSRSGMEIYDGIMRHCGILDKTEHWNEDVFADSNGDW</sequence>
<keyword evidence="2" id="KW-1185">Reference proteome</keyword>
<protein>
    <submittedName>
        <fullName evidence="1">Uncharacterized protein</fullName>
    </submittedName>
</protein>
<dbReference type="GeneID" id="15956862"/>
<evidence type="ECO:0000313" key="1">
    <source>
        <dbReference type="EMBL" id="AGN12118.1"/>
    </source>
</evidence>
<organism evidence="1 2">
    <name type="scientific">Prochlorococcus phage P-SSM3</name>
    <dbReference type="NCBI Taxonomy" id="536453"/>
    <lineage>
        <taxon>Viruses</taxon>
        <taxon>Duplodnaviria</taxon>
        <taxon>Heunggongvirae</taxon>
        <taxon>Uroviricota</taxon>
        <taxon>Caudoviricetes</taxon>
        <taxon>Pantevenvirales</taxon>
        <taxon>Kyanoviridae</taxon>
        <taxon>Ronodorvirus</taxon>
        <taxon>Ronodorvirus pssm3</taxon>
    </lineage>
</organism>
<dbReference type="RefSeq" id="YP_008130107.1">
    <property type="nucleotide sequence ID" value="NC_021559.1"/>
</dbReference>